<keyword evidence="4" id="KW-1003">Cell membrane</keyword>
<comment type="subcellular location">
    <subcellularLocation>
        <location evidence="1 9">Bacterial flagellum basal body</location>
    </subcellularLocation>
    <subcellularLocation>
        <location evidence="2">Cell membrane</location>
        <topology evidence="2">Multi-pass membrane protein</topology>
    </subcellularLocation>
</comment>
<dbReference type="GO" id="GO:0003774">
    <property type="term" value="F:cytoskeletal motor activity"/>
    <property type="evidence" value="ECO:0007669"/>
    <property type="project" value="InterPro"/>
</dbReference>
<evidence type="ECO:0000313" key="15">
    <source>
        <dbReference type="Proteomes" id="UP000091979"/>
    </source>
</evidence>
<keyword evidence="5 11" id="KW-0812">Transmembrane</keyword>
<dbReference type="NCBIfam" id="TIGR00206">
    <property type="entry name" value="fliF"/>
    <property type="match status" value="1"/>
</dbReference>
<proteinExistence type="inferred from homology"/>
<dbReference type="AlphaFoldDB" id="A0A1B7XD27"/>
<dbReference type="InterPro" id="IPR045851">
    <property type="entry name" value="AMP-bd_C_sf"/>
</dbReference>
<feature type="domain" description="Flagellar M-ring N-terminal" evidence="12">
    <location>
        <begin position="46"/>
        <end position="220"/>
    </location>
</feature>
<evidence type="ECO:0000256" key="3">
    <source>
        <dbReference type="ARBA" id="ARBA00007971"/>
    </source>
</evidence>
<dbReference type="InterPro" id="IPR006182">
    <property type="entry name" value="FliF_N_dom"/>
</dbReference>
<feature type="domain" description="Flagellar M-ring C-terminal" evidence="13">
    <location>
        <begin position="254"/>
        <end position="414"/>
    </location>
</feature>
<evidence type="ECO:0000256" key="2">
    <source>
        <dbReference type="ARBA" id="ARBA00004651"/>
    </source>
</evidence>
<evidence type="ECO:0000256" key="11">
    <source>
        <dbReference type="SAM" id="Phobius"/>
    </source>
</evidence>
<dbReference type="Gene3D" id="3.30.300.30">
    <property type="match status" value="1"/>
</dbReference>
<accession>A0A1B7XD27</accession>
<feature type="transmembrane region" description="Helical" evidence="11">
    <location>
        <begin position="25"/>
        <end position="45"/>
    </location>
</feature>
<evidence type="ECO:0000256" key="9">
    <source>
        <dbReference type="PIRNR" id="PIRNR004862"/>
    </source>
</evidence>
<keyword evidence="14" id="KW-0969">Cilium</keyword>
<evidence type="ECO:0000256" key="4">
    <source>
        <dbReference type="ARBA" id="ARBA00022475"/>
    </source>
</evidence>
<evidence type="ECO:0000256" key="6">
    <source>
        <dbReference type="ARBA" id="ARBA00022989"/>
    </source>
</evidence>
<keyword evidence="14" id="KW-0282">Flagellum</keyword>
<feature type="compositionally biased region" description="Polar residues" evidence="10">
    <location>
        <begin position="322"/>
        <end position="338"/>
    </location>
</feature>
<dbReference type="PIRSF" id="PIRSF004862">
    <property type="entry name" value="FliF"/>
    <property type="match status" value="1"/>
</dbReference>
<keyword evidence="15" id="KW-1185">Reference proteome</keyword>
<comment type="similarity">
    <text evidence="3 9">Belongs to the FliF family.</text>
</comment>
<comment type="caution">
    <text evidence="14">The sequence shown here is derived from an EMBL/GenBank/DDBJ whole genome shotgun (WGS) entry which is preliminary data.</text>
</comment>
<evidence type="ECO:0000259" key="12">
    <source>
        <dbReference type="Pfam" id="PF01514"/>
    </source>
</evidence>
<dbReference type="GO" id="GO:0009431">
    <property type="term" value="C:bacterial-type flagellum basal body, MS ring"/>
    <property type="evidence" value="ECO:0007669"/>
    <property type="project" value="InterPro"/>
</dbReference>
<dbReference type="Proteomes" id="UP000091979">
    <property type="component" value="Unassembled WGS sequence"/>
</dbReference>
<sequence length="541" mass="59181">MSPMLNDAVDRTKNFWSSITLSQRVFIGGLAVTVVGIFFALLFWLNKPDMQLLYSNLALEDANRIVKVLQAEKVAYSLENSGSTILVPADKVYDMRIKIAGDGGLTGQGIGFEVFDDVKVGQTEFVQKINYQRALQGELSRTITEFPAVESARVHLVIPQKSLFIEEEMPPSASVVLTLGEGKKMTNKDVTAVVNLLTMSVEGLQKSRVSVADTKGTVLYHPEDETSIEGMTATQFDHKQTIQRNLEMRIQDLLYPIIGAGKVIAKVNADLDFSQKTIRKELFDPESSVVRSEQKSAETTSGRANMEAGSADANFRGDGINGSLSQQDATRETSTTNYEINKEEQNIVTPVGQIDRLSIAVVVDGMYAADPETGAMVFTPRTEEEMARINALVSKAVGFESARGDAIEVSCIAFGELNVEQERSLAEVIGDYALRMGKPILNAVLVFLFLLLIVRPVILALIRPKVEAGEVMEGLEGLPMGEERIALIEGEEELDALDALKKIEDIKAHALQISEQNMEQAVGILKSWLKDTGGHKVGHSA</sequence>
<dbReference type="PANTHER" id="PTHR30046">
    <property type="entry name" value="FLAGELLAR M-RING PROTEIN"/>
    <property type="match status" value="1"/>
</dbReference>
<feature type="transmembrane region" description="Helical" evidence="11">
    <location>
        <begin position="440"/>
        <end position="462"/>
    </location>
</feature>
<evidence type="ECO:0000256" key="1">
    <source>
        <dbReference type="ARBA" id="ARBA00004117"/>
    </source>
</evidence>
<dbReference type="PANTHER" id="PTHR30046:SF0">
    <property type="entry name" value="FLAGELLAR M-RING PROTEIN"/>
    <property type="match status" value="1"/>
</dbReference>
<dbReference type="PATRIC" id="fig|1560234.3.peg.503"/>
<evidence type="ECO:0000256" key="8">
    <source>
        <dbReference type="ARBA" id="ARBA00023143"/>
    </source>
</evidence>
<evidence type="ECO:0000256" key="10">
    <source>
        <dbReference type="SAM" id="MobiDB-lite"/>
    </source>
</evidence>
<dbReference type="OrthoDB" id="9807026at2"/>
<dbReference type="InterPro" id="IPR000067">
    <property type="entry name" value="FlgMring_FliF"/>
</dbReference>
<evidence type="ECO:0000259" key="13">
    <source>
        <dbReference type="Pfam" id="PF08345"/>
    </source>
</evidence>
<dbReference type="RefSeq" id="WP_066854507.1">
    <property type="nucleotide sequence ID" value="NZ_JXMS01000012.1"/>
</dbReference>
<evidence type="ECO:0000256" key="5">
    <source>
        <dbReference type="ARBA" id="ARBA00022692"/>
    </source>
</evidence>
<evidence type="ECO:0000313" key="14">
    <source>
        <dbReference type="EMBL" id="OBQ51848.1"/>
    </source>
</evidence>
<reference evidence="14 15" key="1">
    <citation type="submission" date="2015-01" db="EMBL/GenBank/DDBJ databases">
        <title>Desulfovibrio sp. JC271 draft genome sequence.</title>
        <authorList>
            <person name="Shivani Y."/>
            <person name="Subhash Y."/>
            <person name="Sasikala C."/>
            <person name="Ramana C.V."/>
        </authorList>
    </citation>
    <scope>NUCLEOTIDE SEQUENCE [LARGE SCALE GENOMIC DNA]</scope>
    <source>
        <strain evidence="14 15">JC271</strain>
    </source>
</reference>
<dbReference type="GO" id="GO:0005886">
    <property type="term" value="C:plasma membrane"/>
    <property type="evidence" value="ECO:0007669"/>
    <property type="project" value="UniProtKB-SubCell"/>
</dbReference>
<dbReference type="Pfam" id="PF08345">
    <property type="entry name" value="YscJ_FliF_C"/>
    <property type="match status" value="1"/>
</dbReference>
<keyword evidence="8 9" id="KW-0975">Bacterial flagellum</keyword>
<evidence type="ECO:0000256" key="7">
    <source>
        <dbReference type="ARBA" id="ARBA00023136"/>
    </source>
</evidence>
<dbReference type="GO" id="GO:0071973">
    <property type="term" value="P:bacterial-type flagellum-dependent cell motility"/>
    <property type="evidence" value="ECO:0007669"/>
    <property type="project" value="InterPro"/>
</dbReference>
<name>A0A1B7XD27_9BACT</name>
<gene>
    <name evidence="14" type="ORF">SP90_08395</name>
</gene>
<dbReference type="InterPro" id="IPR043427">
    <property type="entry name" value="YscJ/FliF"/>
</dbReference>
<comment type="function">
    <text evidence="9">The M ring may be actively involved in energy transduction.</text>
</comment>
<keyword evidence="6 11" id="KW-1133">Transmembrane helix</keyword>
<dbReference type="EMBL" id="JXMS01000012">
    <property type="protein sequence ID" value="OBQ51848.1"/>
    <property type="molecule type" value="Genomic_DNA"/>
</dbReference>
<dbReference type="PRINTS" id="PR01009">
    <property type="entry name" value="FLGMRINGFLIF"/>
</dbReference>
<keyword evidence="7 11" id="KW-0472">Membrane</keyword>
<organism evidence="14 15">
    <name type="scientific">Halodesulfovibrio spirochaetisodalis</name>
    <dbReference type="NCBI Taxonomy" id="1560234"/>
    <lineage>
        <taxon>Bacteria</taxon>
        <taxon>Pseudomonadati</taxon>
        <taxon>Thermodesulfobacteriota</taxon>
        <taxon>Desulfovibrionia</taxon>
        <taxon>Desulfovibrionales</taxon>
        <taxon>Desulfovibrionaceae</taxon>
        <taxon>Halodesulfovibrio</taxon>
    </lineage>
</organism>
<feature type="region of interest" description="Disordered" evidence="10">
    <location>
        <begin position="284"/>
        <end position="338"/>
    </location>
</feature>
<keyword evidence="14" id="KW-0966">Cell projection</keyword>
<protein>
    <recommendedName>
        <fullName evidence="9">Flagellar M-ring protein</fullName>
    </recommendedName>
</protein>
<dbReference type="Pfam" id="PF01514">
    <property type="entry name" value="YscJ_FliF"/>
    <property type="match status" value="1"/>
</dbReference>
<dbReference type="InterPro" id="IPR013556">
    <property type="entry name" value="Flag_M-ring_C"/>
</dbReference>
<dbReference type="STRING" id="1560234.SP90_08395"/>